<dbReference type="AlphaFoldDB" id="A0A8G2C400"/>
<dbReference type="RefSeq" id="WP_092192905.1">
    <property type="nucleotide sequence ID" value="NZ_FOTO01000008.1"/>
</dbReference>
<evidence type="ECO:0000256" key="5">
    <source>
        <dbReference type="PROSITE-ProRule" id="PRU00284"/>
    </source>
</evidence>
<dbReference type="EMBL" id="FOTO01000008">
    <property type="protein sequence ID" value="SFL88838.1"/>
    <property type="molecule type" value="Genomic_DNA"/>
</dbReference>
<dbReference type="PANTHER" id="PTHR32089:SF112">
    <property type="entry name" value="LYSOZYME-LIKE PROTEIN-RELATED"/>
    <property type="match status" value="1"/>
</dbReference>
<dbReference type="SMART" id="SM00304">
    <property type="entry name" value="HAMP"/>
    <property type="match status" value="1"/>
</dbReference>
<dbReference type="InterPro" id="IPR004090">
    <property type="entry name" value="Chemotax_Me-accpt_rcpt"/>
</dbReference>
<dbReference type="InterPro" id="IPR000727">
    <property type="entry name" value="T_SNARE_dom"/>
</dbReference>
<dbReference type="SMART" id="SM00283">
    <property type="entry name" value="MA"/>
    <property type="match status" value="1"/>
</dbReference>
<comment type="caution">
    <text evidence="10">The sequence shown here is derived from an EMBL/GenBank/DDBJ whole genome shotgun (WGS) entry which is preliminary data.</text>
</comment>
<comment type="similarity">
    <text evidence="4">Belongs to the methyl-accepting chemotaxis (MCP) protein family.</text>
</comment>
<dbReference type="PRINTS" id="PR00260">
    <property type="entry name" value="CHEMTRNSDUCR"/>
</dbReference>
<reference evidence="10 11" key="1">
    <citation type="submission" date="2016-10" db="EMBL/GenBank/DDBJ databases">
        <authorList>
            <person name="Varghese N."/>
            <person name="Submissions S."/>
        </authorList>
    </citation>
    <scope>NUCLEOTIDE SEQUENCE [LARGE SCALE GENOMIC DNA]</scope>
    <source>
        <strain evidence="10 11">DSM 1741</strain>
    </source>
</reference>
<dbReference type="PROSITE" id="PS50111">
    <property type="entry name" value="CHEMOTAXIS_TRANSDUC_2"/>
    <property type="match status" value="1"/>
</dbReference>
<dbReference type="PROSITE" id="PS50885">
    <property type="entry name" value="HAMP"/>
    <property type="match status" value="1"/>
</dbReference>
<evidence type="ECO:0000256" key="3">
    <source>
        <dbReference type="ARBA" id="ARBA00023224"/>
    </source>
</evidence>
<evidence type="ECO:0000313" key="11">
    <source>
        <dbReference type="Proteomes" id="UP000199581"/>
    </source>
</evidence>
<comment type="subcellular location">
    <subcellularLocation>
        <location evidence="1">Cell inner membrane</location>
        <topology evidence="1">Multi-pass membrane protein</topology>
    </subcellularLocation>
</comment>
<dbReference type="InterPro" id="IPR003660">
    <property type="entry name" value="HAMP_dom"/>
</dbReference>
<dbReference type="GO" id="GO:0007165">
    <property type="term" value="P:signal transduction"/>
    <property type="evidence" value="ECO:0007669"/>
    <property type="project" value="UniProtKB-KW"/>
</dbReference>
<name>A0A8G2C400_DESNO</name>
<dbReference type="InterPro" id="IPR047347">
    <property type="entry name" value="YvaQ-like_sensor"/>
</dbReference>
<dbReference type="OrthoDB" id="9806735at2"/>
<dbReference type="PANTHER" id="PTHR32089">
    <property type="entry name" value="METHYL-ACCEPTING CHEMOTAXIS PROTEIN MCPB"/>
    <property type="match status" value="1"/>
</dbReference>
<sequence>MFKNIKIGTRLFFGFGILLLLMTVVGLYGLRSVKVLQDNLHLISDDLMLKACQANDIMHNVNVIARGLRNIIIDPDKDRQERELKRIAESRRKVGELFDVLTRTVSDPKGAEQVKVSAELRKRYVEVSEKYLQLAVAGRVEDARKLMFGDLREAQNTYLQSLNDLVSVMEEGAQEAAVHADEQASAAVAMILAILGASLALSVAMAFFLVRSITGPVHQTSELAAAMAKGDFTTKLDIAQKDEIGHMAASLNTMVGQLSSMIRDIIGDVATLSSSSGELAAVSKQLTSSARDTSSRASTVAAAAEEMSANFHSVSAAMEQSSGNVQMVATAAEQMTATVSEIAQSTDKARAIAASAVQQSQLATEKMGALGESATKIGRVTQMINDISEQTNLLALNATIEAARAGDAGKGFAVVANEIKELARQTAAATGDIREQIEGMQTTTATTVMDIESISRIIAEISEVITGIATAVEEQSVTSNDIAGNISQASMGITEVNQNVAQASSVVADISRDISGINQQSRQVGDASGQVQDSAQNLAALAVQLDKLMKQFKV</sequence>
<organism evidence="10 11">
    <name type="scientific">Desulfomicrobium norvegicum (strain DSM 1741 / NCIMB 8310)</name>
    <name type="common">Desulfovibrio baculatus (strain Norway 4)</name>
    <name type="synonym">Desulfovibrio desulfuricans (strain Norway 4)</name>
    <dbReference type="NCBI Taxonomy" id="52561"/>
    <lineage>
        <taxon>Bacteria</taxon>
        <taxon>Pseudomonadati</taxon>
        <taxon>Thermodesulfobacteriota</taxon>
        <taxon>Desulfovibrionia</taxon>
        <taxon>Desulfovibrionales</taxon>
        <taxon>Desulfomicrobiaceae</taxon>
        <taxon>Desulfomicrobium</taxon>
    </lineage>
</organism>
<evidence type="ECO:0000259" key="7">
    <source>
        <dbReference type="PROSITE" id="PS50111"/>
    </source>
</evidence>
<evidence type="ECO:0000259" key="9">
    <source>
        <dbReference type="PROSITE" id="PS50885"/>
    </source>
</evidence>
<keyword evidence="2" id="KW-0997">Cell inner membrane</keyword>
<dbReference type="Gene3D" id="1.10.287.950">
    <property type="entry name" value="Methyl-accepting chemotaxis protein"/>
    <property type="match status" value="1"/>
</dbReference>
<evidence type="ECO:0000256" key="1">
    <source>
        <dbReference type="ARBA" id="ARBA00004429"/>
    </source>
</evidence>
<feature type="transmembrane region" description="Helical" evidence="6">
    <location>
        <begin position="187"/>
        <end position="210"/>
    </location>
</feature>
<evidence type="ECO:0000256" key="2">
    <source>
        <dbReference type="ARBA" id="ARBA00022519"/>
    </source>
</evidence>
<dbReference type="InterPro" id="IPR004089">
    <property type="entry name" value="MCPsignal_dom"/>
</dbReference>
<dbReference type="Pfam" id="PF12729">
    <property type="entry name" value="4HB_MCP_1"/>
    <property type="match status" value="1"/>
</dbReference>
<dbReference type="InterPro" id="IPR024478">
    <property type="entry name" value="HlyB_4HB_MCP"/>
</dbReference>
<keyword evidence="6" id="KW-0472">Membrane</keyword>
<dbReference type="GO" id="GO:0005886">
    <property type="term" value="C:plasma membrane"/>
    <property type="evidence" value="ECO:0007669"/>
    <property type="project" value="UniProtKB-SubCell"/>
</dbReference>
<protein>
    <submittedName>
        <fullName evidence="10">Methyl-accepting chemotaxis protein</fullName>
    </submittedName>
</protein>
<feature type="domain" description="Methyl-accepting transducer" evidence="7">
    <location>
        <begin position="282"/>
        <end position="518"/>
    </location>
</feature>
<dbReference type="Pfam" id="PF00672">
    <property type="entry name" value="HAMP"/>
    <property type="match status" value="1"/>
</dbReference>
<dbReference type="PROSITE" id="PS50192">
    <property type="entry name" value="T_SNARE"/>
    <property type="match status" value="1"/>
</dbReference>
<feature type="domain" description="T-SNARE coiled-coil homology" evidence="8">
    <location>
        <begin position="441"/>
        <end position="503"/>
    </location>
</feature>
<dbReference type="Proteomes" id="UP000199581">
    <property type="component" value="Unassembled WGS sequence"/>
</dbReference>
<accession>A0A8G2C400</accession>
<dbReference type="Pfam" id="PF00015">
    <property type="entry name" value="MCPsignal"/>
    <property type="match status" value="1"/>
</dbReference>
<evidence type="ECO:0000256" key="4">
    <source>
        <dbReference type="ARBA" id="ARBA00029447"/>
    </source>
</evidence>
<keyword evidence="2" id="KW-1003">Cell membrane</keyword>
<dbReference type="SUPFAM" id="SSF58104">
    <property type="entry name" value="Methyl-accepting chemotaxis protein (MCP) signaling domain"/>
    <property type="match status" value="1"/>
</dbReference>
<evidence type="ECO:0000256" key="6">
    <source>
        <dbReference type="SAM" id="Phobius"/>
    </source>
</evidence>
<keyword evidence="3 5" id="KW-0807">Transducer</keyword>
<evidence type="ECO:0000259" key="8">
    <source>
        <dbReference type="PROSITE" id="PS50192"/>
    </source>
</evidence>
<gene>
    <name evidence="10" type="ORF">SAMN05421830_108129</name>
</gene>
<keyword evidence="6" id="KW-1133">Transmembrane helix</keyword>
<keyword evidence="11" id="KW-1185">Reference proteome</keyword>
<dbReference type="GO" id="GO:0004888">
    <property type="term" value="F:transmembrane signaling receptor activity"/>
    <property type="evidence" value="ECO:0007669"/>
    <property type="project" value="InterPro"/>
</dbReference>
<feature type="domain" description="HAMP" evidence="9">
    <location>
        <begin position="211"/>
        <end position="263"/>
    </location>
</feature>
<dbReference type="CDD" id="cd19411">
    <property type="entry name" value="MCP2201-like_sensor"/>
    <property type="match status" value="1"/>
</dbReference>
<dbReference type="GO" id="GO:0006935">
    <property type="term" value="P:chemotaxis"/>
    <property type="evidence" value="ECO:0007669"/>
    <property type="project" value="InterPro"/>
</dbReference>
<feature type="transmembrane region" description="Helical" evidence="6">
    <location>
        <begin position="12"/>
        <end position="30"/>
    </location>
</feature>
<proteinExistence type="inferred from homology"/>
<evidence type="ECO:0000313" key="10">
    <source>
        <dbReference type="EMBL" id="SFL88838.1"/>
    </source>
</evidence>
<dbReference type="CDD" id="cd06225">
    <property type="entry name" value="HAMP"/>
    <property type="match status" value="1"/>
</dbReference>
<keyword evidence="6" id="KW-0812">Transmembrane</keyword>